<feature type="non-terminal residue" evidence="1">
    <location>
        <position position="1"/>
    </location>
</feature>
<reference evidence="1 2" key="1">
    <citation type="submission" date="2009-11" db="EMBL/GenBank/DDBJ databases">
        <authorList>
            <person name="Weinstock G."/>
            <person name="Sodergren E."/>
            <person name="Clifton S."/>
            <person name="Fulton L."/>
            <person name="Fulton B."/>
            <person name="Courtney L."/>
            <person name="Fronick C."/>
            <person name="Harrison M."/>
            <person name="Strong C."/>
            <person name="Farmer C."/>
            <person name="Delahaunty K."/>
            <person name="Markovic C."/>
            <person name="Hall O."/>
            <person name="Minx P."/>
            <person name="Tomlinson C."/>
            <person name="Mitreva M."/>
            <person name="Nelson J."/>
            <person name="Hou S."/>
            <person name="Wollam A."/>
            <person name="Pepin K.H."/>
            <person name="Johnson M."/>
            <person name="Bhonagiri V."/>
            <person name="Nash W.E."/>
            <person name="Warren W."/>
            <person name="Chinwalla A."/>
            <person name="Mardis E.R."/>
            <person name="Wilson R.K."/>
        </authorList>
    </citation>
    <scope>NUCLEOTIDE SEQUENCE [LARGE SCALE GENOMIC DNA]</scope>
    <source>
        <strain evidence="1 2">F0302</strain>
    </source>
</reference>
<organism evidence="1 2">
    <name type="scientific">Segatella oris F0302</name>
    <dbReference type="NCBI Taxonomy" id="649760"/>
    <lineage>
        <taxon>Bacteria</taxon>
        <taxon>Pseudomonadati</taxon>
        <taxon>Bacteroidota</taxon>
        <taxon>Bacteroidia</taxon>
        <taxon>Bacteroidales</taxon>
        <taxon>Prevotellaceae</taxon>
        <taxon>Segatella</taxon>
    </lineage>
</organism>
<evidence type="ECO:0000313" key="1">
    <source>
        <dbReference type="EMBL" id="EFB30321.1"/>
    </source>
</evidence>
<proteinExistence type="predicted"/>
<comment type="caution">
    <text evidence="1">The sequence shown here is derived from an EMBL/GenBank/DDBJ whole genome shotgun (WGS) entry which is preliminary data.</text>
</comment>
<dbReference type="HOGENOM" id="CLU_3092108_0_0_10"/>
<name>D1QWI4_9BACT</name>
<dbReference type="AlphaFoldDB" id="D1QWI4"/>
<sequence>ALDKVDMSGMQWVELTEYDTDRFLLPGNSSPKNGATPPAFARWGFLIFGIQ</sequence>
<accession>D1QWI4</accession>
<protein>
    <submittedName>
        <fullName evidence="1">Uncharacterized protein</fullName>
    </submittedName>
</protein>
<dbReference type="Proteomes" id="UP000004079">
    <property type="component" value="Unassembled WGS sequence"/>
</dbReference>
<dbReference type="EMBL" id="ACUZ02000087">
    <property type="protein sequence ID" value="EFB30321.1"/>
    <property type="molecule type" value="Genomic_DNA"/>
</dbReference>
<evidence type="ECO:0000313" key="2">
    <source>
        <dbReference type="Proteomes" id="UP000004079"/>
    </source>
</evidence>
<gene>
    <name evidence="1" type="ORF">HMPREF0971_03381</name>
</gene>